<dbReference type="EMBL" id="CDOK01000152">
    <property type="protein sequence ID" value="CEN51745.1"/>
    <property type="molecule type" value="Genomic_DNA"/>
</dbReference>
<organism evidence="1 2">
    <name type="scientific">Capnocytophaga canimorsus</name>
    <dbReference type="NCBI Taxonomy" id="28188"/>
    <lineage>
        <taxon>Bacteria</taxon>
        <taxon>Pseudomonadati</taxon>
        <taxon>Bacteroidota</taxon>
        <taxon>Flavobacteriia</taxon>
        <taxon>Flavobacteriales</taxon>
        <taxon>Flavobacteriaceae</taxon>
        <taxon>Capnocytophaga</taxon>
    </lineage>
</organism>
<sequence length="72" mass="8498">MNLDTPFHGNHPKYNDYVNMRIRALVDEGNLSLGEIRKLQDELKGHIVEAFDNFKKTDEKLNDYFKKGKHIH</sequence>
<evidence type="ECO:0000313" key="1">
    <source>
        <dbReference type="EMBL" id="CEN51745.1"/>
    </source>
</evidence>
<accession>A0A0B7IIN2</accession>
<dbReference type="AlphaFoldDB" id="A0A0B7IIN2"/>
<proteinExistence type="predicted"/>
<reference evidence="2" key="1">
    <citation type="submission" date="2015-01" db="EMBL/GenBank/DDBJ databases">
        <authorList>
            <person name="MANFREDI Pablo"/>
        </authorList>
    </citation>
    <scope>NUCLEOTIDE SEQUENCE [LARGE SCALE GENOMIC DNA]</scope>
    <source>
        <strain evidence="2">Cc11</strain>
    </source>
</reference>
<gene>
    <name evidence="1" type="ORF">CCAN11_2350017</name>
</gene>
<evidence type="ECO:0000313" key="2">
    <source>
        <dbReference type="Proteomes" id="UP000039370"/>
    </source>
</evidence>
<name>A0A0B7IIN2_9FLAO</name>
<dbReference type="RefSeq" id="WP_041987162.1">
    <property type="nucleotide sequence ID" value="NZ_BOQI01000020.1"/>
</dbReference>
<protein>
    <submittedName>
        <fullName evidence="1">AHH-conserved HNH/ENDO VII family nuclease</fullName>
    </submittedName>
</protein>
<dbReference type="Proteomes" id="UP000039370">
    <property type="component" value="Unassembled WGS sequence"/>
</dbReference>